<dbReference type="EMBL" id="JBHRYB010000001">
    <property type="protein sequence ID" value="MFC3678837.1"/>
    <property type="molecule type" value="Genomic_DNA"/>
</dbReference>
<gene>
    <name evidence="11" type="ORF">ACFOMG_01765</name>
</gene>
<reference evidence="12" key="1">
    <citation type="journal article" date="2019" name="Int. J. Syst. Evol. Microbiol.">
        <title>The Global Catalogue of Microorganisms (GCM) 10K type strain sequencing project: providing services to taxonomists for standard genome sequencing and annotation.</title>
        <authorList>
            <consortium name="The Broad Institute Genomics Platform"/>
            <consortium name="The Broad Institute Genome Sequencing Center for Infectious Disease"/>
            <person name="Wu L."/>
            <person name="Ma J."/>
        </authorList>
    </citation>
    <scope>NUCLEOTIDE SEQUENCE [LARGE SCALE GENOMIC DNA]</scope>
    <source>
        <strain evidence="12">KCTC 42424</strain>
    </source>
</reference>
<dbReference type="Proteomes" id="UP001595722">
    <property type="component" value="Unassembled WGS sequence"/>
</dbReference>
<proteinExistence type="inferred from homology"/>
<comment type="caution">
    <text evidence="11">The sequence shown here is derived from an EMBL/GenBank/DDBJ whole genome shotgun (WGS) entry which is preliminary data.</text>
</comment>
<dbReference type="SUPFAM" id="SSF56645">
    <property type="entry name" value="Acyl-CoA dehydrogenase NM domain-like"/>
    <property type="match status" value="1"/>
</dbReference>
<evidence type="ECO:0000256" key="6">
    <source>
        <dbReference type="RuleBase" id="RU362125"/>
    </source>
</evidence>
<feature type="domain" description="Acyl-CoA dehydrogenase/oxidase N-terminal" evidence="9">
    <location>
        <begin position="43"/>
        <end position="160"/>
    </location>
</feature>
<keyword evidence="5 6" id="KW-0560">Oxidoreductase</keyword>
<dbReference type="Pfam" id="PF00441">
    <property type="entry name" value="Acyl-CoA_dh_1"/>
    <property type="match status" value="1"/>
</dbReference>
<feature type="domain" description="Acetyl-CoA dehydrogenase-like C-terminal" evidence="10">
    <location>
        <begin position="469"/>
        <end position="595"/>
    </location>
</feature>
<evidence type="ECO:0000256" key="1">
    <source>
        <dbReference type="ARBA" id="ARBA00001974"/>
    </source>
</evidence>
<dbReference type="InterPro" id="IPR046373">
    <property type="entry name" value="Acyl-CoA_Oxase/DH_mid-dom_sf"/>
</dbReference>
<comment type="similarity">
    <text evidence="2 6">Belongs to the acyl-CoA dehydrogenase family.</text>
</comment>
<dbReference type="InterPro" id="IPR052166">
    <property type="entry name" value="Diverse_Acyl-CoA_DH"/>
</dbReference>
<feature type="domain" description="Acyl-CoA dehydrogenase/oxidase C-terminal" evidence="7">
    <location>
        <begin position="284"/>
        <end position="452"/>
    </location>
</feature>
<dbReference type="Pfam" id="PF12806">
    <property type="entry name" value="Acyl-CoA_dh_C"/>
    <property type="match status" value="1"/>
</dbReference>
<dbReference type="InterPro" id="IPR006091">
    <property type="entry name" value="Acyl-CoA_Oxase/DH_mid-dom"/>
</dbReference>
<dbReference type="InterPro" id="IPR009075">
    <property type="entry name" value="AcylCo_DH/oxidase_C"/>
</dbReference>
<dbReference type="InterPro" id="IPR009100">
    <property type="entry name" value="AcylCoA_DH/oxidase_NM_dom_sf"/>
</dbReference>
<evidence type="ECO:0000256" key="5">
    <source>
        <dbReference type="ARBA" id="ARBA00023002"/>
    </source>
</evidence>
<dbReference type="Pfam" id="PF02771">
    <property type="entry name" value="Acyl-CoA_dh_N"/>
    <property type="match status" value="1"/>
</dbReference>
<protein>
    <submittedName>
        <fullName evidence="11">Acyl-CoA dehydrogenase C-terminal domain-containing protein</fullName>
    </submittedName>
</protein>
<dbReference type="InterPro" id="IPR037069">
    <property type="entry name" value="AcylCoA_DH/ox_N_sf"/>
</dbReference>
<evidence type="ECO:0000313" key="12">
    <source>
        <dbReference type="Proteomes" id="UP001595722"/>
    </source>
</evidence>
<keyword evidence="12" id="KW-1185">Reference proteome</keyword>
<dbReference type="Gene3D" id="1.20.140.10">
    <property type="entry name" value="Butyryl-CoA Dehydrogenase, subunit A, domain 3"/>
    <property type="match status" value="1"/>
</dbReference>
<evidence type="ECO:0000259" key="8">
    <source>
        <dbReference type="Pfam" id="PF02770"/>
    </source>
</evidence>
<dbReference type="InterPro" id="IPR036250">
    <property type="entry name" value="AcylCo_DH-like_C"/>
</dbReference>
<evidence type="ECO:0000256" key="3">
    <source>
        <dbReference type="ARBA" id="ARBA00022630"/>
    </source>
</evidence>
<dbReference type="Gene3D" id="2.40.110.10">
    <property type="entry name" value="Butyryl-CoA Dehydrogenase, subunit A, domain 2"/>
    <property type="match status" value="1"/>
</dbReference>
<feature type="domain" description="Acyl-CoA oxidase/dehydrogenase middle" evidence="8">
    <location>
        <begin position="165"/>
        <end position="273"/>
    </location>
</feature>
<evidence type="ECO:0000259" key="10">
    <source>
        <dbReference type="Pfam" id="PF12806"/>
    </source>
</evidence>
<organism evidence="11 12">
    <name type="scientific">Bacterioplanoides pacificum</name>
    <dbReference type="NCBI Taxonomy" id="1171596"/>
    <lineage>
        <taxon>Bacteria</taxon>
        <taxon>Pseudomonadati</taxon>
        <taxon>Pseudomonadota</taxon>
        <taxon>Gammaproteobacteria</taxon>
        <taxon>Oceanospirillales</taxon>
        <taxon>Oceanospirillaceae</taxon>
        <taxon>Bacterioplanoides</taxon>
    </lineage>
</organism>
<evidence type="ECO:0000256" key="2">
    <source>
        <dbReference type="ARBA" id="ARBA00009347"/>
    </source>
</evidence>
<evidence type="ECO:0000259" key="9">
    <source>
        <dbReference type="Pfam" id="PF02771"/>
    </source>
</evidence>
<comment type="cofactor">
    <cofactor evidence="1 6">
        <name>FAD</name>
        <dbReference type="ChEBI" id="CHEBI:57692"/>
    </cofactor>
</comment>
<dbReference type="Gene3D" id="1.10.540.10">
    <property type="entry name" value="Acyl-CoA dehydrogenase/oxidase, N-terminal domain"/>
    <property type="match status" value="1"/>
</dbReference>
<dbReference type="InterPro" id="IPR025878">
    <property type="entry name" value="Acyl-CoA_dh-like_C_dom"/>
</dbReference>
<dbReference type="RefSeq" id="WP_376864385.1">
    <property type="nucleotide sequence ID" value="NZ_JBHRYB010000001.1"/>
</dbReference>
<sequence length="601" mass="65025">MPEYKAPLREIKFVMDEVLDMPGHYASLPAYAEVATPEMIDAIVNEGAKFCENVLAPLNRVGDEEGCTRHEDGSVTTPTGFKEAYAQFVEGGWPTLAHDVEVGGQGLPESLSTVMSEMVGTSNWSWGMYPGLSHGAMNTISTWGTQEQKDTYLTKLVSGEWTGTMCLTEPHCGSDLGILKTKAEPNADGSYSISGTKIFISAGEHDMAENIVHIVLARLPGAPEGTKGISLFIVPKFNANEDGSVGDRNAVVCGSIEHKMGIHGNSTCVMNFDGAKGFLIGPENKGLNCMFTFMNTARIGTALQGVTAAEGSFQGALAYAKDRLAMRSLTGPKAPEKAADPIIVHPDVRKMLLTQKAFAEGGRALVYLAALQNDIVHKGESEEERKAADELLGFLTPIAKAFLTEVGYESTNLGVQVFGGHGFIAEWGMEQLVRDAKISTIYEGTTGIQALDLLGRKVLMTQGQSLKNFTKMVHTFCKENAENEAMAQFVEPLAKLNKEWGDLTMKIGMNAMKNRDEVGSASVDYLMYSGYVTLAYLWARMAKAAQEALAAGTSEEDFYKAKLTTARFYFTRILPRTAGHAATMVAGADTLMDLDAEHFAF</sequence>
<dbReference type="SUPFAM" id="SSF47203">
    <property type="entry name" value="Acyl-CoA dehydrogenase C-terminal domain-like"/>
    <property type="match status" value="1"/>
</dbReference>
<dbReference type="PANTHER" id="PTHR42803:SF1">
    <property type="entry name" value="BROAD-SPECIFICITY LINEAR ACYL-COA DEHYDROGENASE FADE5"/>
    <property type="match status" value="1"/>
</dbReference>
<keyword evidence="4 6" id="KW-0274">FAD</keyword>
<dbReference type="PANTHER" id="PTHR42803">
    <property type="entry name" value="ACYL-COA DEHYDROGENASE"/>
    <property type="match status" value="1"/>
</dbReference>
<keyword evidence="3 6" id="KW-0285">Flavoprotein</keyword>
<evidence type="ECO:0000313" key="11">
    <source>
        <dbReference type="EMBL" id="MFC3678837.1"/>
    </source>
</evidence>
<dbReference type="InterPro" id="IPR013786">
    <property type="entry name" value="AcylCoA_DH/ox_N"/>
</dbReference>
<evidence type="ECO:0000256" key="4">
    <source>
        <dbReference type="ARBA" id="ARBA00022827"/>
    </source>
</evidence>
<evidence type="ECO:0000259" key="7">
    <source>
        <dbReference type="Pfam" id="PF00441"/>
    </source>
</evidence>
<accession>A0ABV7VQ49</accession>
<dbReference type="Pfam" id="PF02770">
    <property type="entry name" value="Acyl-CoA_dh_M"/>
    <property type="match status" value="1"/>
</dbReference>
<name>A0ABV7VQ49_9GAMM</name>